<evidence type="ECO:0000313" key="4">
    <source>
        <dbReference type="EMBL" id="MBB5751298.1"/>
    </source>
</evidence>
<reference evidence="4 5" key="1">
    <citation type="submission" date="2020-08" db="EMBL/GenBank/DDBJ databases">
        <title>Genomic Encyclopedia of Type Strains, Phase IV (KMG-IV): sequencing the most valuable type-strain genomes for metagenomic binning, comparative biology and taxonomic classification.</title>
        <authorList>
            <person name="Goeker M."/>
        </authorList>
    </citation>
    <scope>NUCLEOTIDE SEQUENCE [LARGE SCALE GENOMIC DNA]</scope>
    <source>
        <strain evidence="4 5">DSM 16268</strain>
    </source>
</reference>
<dbReference type="Gene3D" id="3.90.79.10">
    <property type="entry name" value="Nucleoside Triphosphate Pyrophosphohydrolase"/>
    <property type="match status" value="1"/>
</dbReference>
<comment type="cofactor">
    <cofactor evidence="1">
        <name>Mg(2+)</name>
        <dbReference type="ChEBI" id="CHEBI:18420"/>
    </cofactor>
</comment>
<evidence type="ECO:0000256" key="2">
    <source>
        <dbReference type="ARBA" id="ARBA00022801"/>
    </source>
</evidence>
<protein>
    <submittedName>
        <fullName evidence="4">Putative NUDIX family NTP pyrophosphohydrolase</fullName>
    </submittedName>
</protein>
<name>A0A7W9CSW2_9HYPH</name>
<evidence type="ECO:0000256" key="1">
    <source>
        <dbReference type="ARBA" id="ARBA00001946"/>
    </source>
</evidence>
<comment type="caution">
    <text evidence="4">The sequence shown here is derived from an EMBL/GenBank/DDBJ whole genome shotgun (WGS) entry which is preliminary data.</text>
</comment>
<dbReference type="EMBL" id="JACHOO010000001">
    <property type="protein sequence ID" value="MBB5751298.1"/>
    <property type="molecule type" value="Genomic_DNA"/>
</dbReference>
<keyword evidence="5" id="KW-1185">Reference proteome</keyword>
<sequence>MRLSAGILLYRHRAGGALEVLLVHPGGPFWRRRDVGAWTIPKGAPLDGEDSETAARREFAEELGAPAVGPLTPLGRIRQKGGKWVEAFALEGAFDPRTLSSNRFTTEWPPRSGNISTFPEVDRADWFSLAEARDKINEAQRPLLDLLVDALASIEARPEV</sequence>
<feature type="domain" description="Nudix hydrolase" evidence="3">
    <location>
        <begin position="1"/>
        <end position="149"/>
    </location>
</feature>
<dbReference type="SUPFAM" id="SSF55811">
    <property type="entry name" value="Nudix"/>
    <property type="match status" value="1"/>
</dbReference>
<dbReference type="InterPro" id="IPR020084">
    <property type="entry name" value="NUDIX_hydrolase_CS"/>
</dbReference>
<dbReference type="GO" id="GO:0006754">
    <property type="term" value="P:ATP biosynthetic process"/>
    <property type="evidence" value="ECO:0007669"/>
    <property type="project" value="TreeGrafter"/>
</dbReference>
<dbReference type="PROSITE" id="PS00893">
    <property type="entry name" value="NUDIX_BOX"/>
    <property type="match status" value="1"/>
</dbReference>
<organism evidence="4 5">
    <name type="scientific">Prosthecomicrobium pneumaticum</name>
    <dbReference type="NCBI Taxonomy" id="81895"/>
    <lineage>
        <taxon>Bacteria</taxon>
        <taxon>Pseudomonadati</taxon>
        <taxon>Pseudomonadota</taxon>
        <taxon>Alphaproteobacteria</taxon>
        <taxon>Hyphomicrobiales</taxon>
        <taxon>Kaistiaceae</taxon>
        <taxon>Prosthecomicrobium</taxon>
    </lineage>
</organism>
<dbReference type="InterPro" id="IPR051325">
    <property type="entry name" value="Nudix_hydrolase_domain"/>
</dbReference>
<evidence type="ECO:0000259" key="3">
    <source>
        <dbReference type="PROSITE" id="PS51462"/>
    </source>
</evidence>
<proteinExistence type="predicted"/>
<dbReference type="PANTHER" id="PTHR21340:SF7">
    <property type="entry name" value="NUDIX HYDROLASE DOMAIN-CONTAINING PROTEIN"/>
    <property type="match status" value="1"/>
</dbReference>
<dbReference type="CDD" id="cd04662">
    <property type="entry name" value="NUDIX_Hydrolase"/>
    <property type="match status" value="1"/>
</dbReference>
<dbReference type="RefSeq" id="WP_183851864.1">
    <property type="nucleotide sequence ID" value="NZ_JACHOO010000001.1"/>
</dbReference>
<dbReference type="InterPro" id="IPR015797">
    <property type="entry name" value="NUDIX_hydrolase-like_dom_sf"/>
</dbReference>
<keyword evidence="2 4" id="KW-0378">Hydrolase</keyword>
<dbReference type="Proteomes" id="UP000523821">
    <property type="component" value="Unassembled WGS sequence"/>
</dbReference>
<dbReference type="InterPro" id="IPR000086">
    <property type="entry name" value="NUDIX_hydrolase_dom"/>
</dbReference>
<dbReference type="AlphaFoldDB" id="A0A7W9CSW2"/>
<dbReference type="PANTHER" id="PTHR21340">
    <property type="entry name" value="DIADENOSINE 5,5-P1,P4-TETRAPHOSPHATE PYROPHOSPHOHYDROLASE MUTT"/>
    <property type="match status" value="1"/>
</dbReference>
<dbReference type="GO" id="GO:0006167">
    <property type="term" value="P:AMP biosynthetic process"/>
    <property type="evidence" value="ECO:0007669"/>
    <property type="project" value="TreeGrafter"/>
</dbReference>
<dbReference type="GO" id="GO:0004081">
    <property type="term" value="F:bis(5'-nucleosyl)-tetraphosphatase (asymmetrical) activity"/>
    <property type="evidence" value="ECO:0007669"/>
    <property type="project" value="TreeGrafter"/>
</dbReference>
<evidence type="ECO:0000313" key="5">
    <source>
        <dbReference type="Proteomes" id="UP000523821"/>
    </source>
</evidence>
<dbReference type="PROSITE" id="PS51462">
    <property type="entry name" value="NUDIX"/>
    <property type="match status" value="1"/>
</dbReference>
<dbReference type="Pfam" id="PF00293">
    <property type="entry name" value="NUDIX"/>
    <property type="match status" value="1"/>
</dbReference>
<gene>
    <name evidence="4" type="ORF">GGQ63_000341</name>
</gene>
<accession>A0A7W9CSW2</accession>